<dbReference type="Pfam" id="PF00521">
    <property type="entry name" value="DNA_topoisoIV"/>
    <property type="match status" value="1"/>
</dbReference>
<feature type="compositionally biased region" description="Acidic residues" evidence="16">
    <location>
        <begin position="1290"/>
        <end position="1303"/>
    </location>
</feature>
<organism evidence="19">
    <name type="scientific">Sarcoptes scabiei</name>
    <name type="common">Itch mite</name>
    <name type="synonym">Acarus scabiei</name>
    <dbReference type="NCBI Taxonomy" id="52283"/>
    <lineage>
        <taxon>Eukaryota</taxon>
        <taxon>Metazoa</taxon>
        <taxon>Ecdysozoa</taxon>
        <taxon>Arthropoda</taxon>
        <taxon>Chelicerata</taxon>
        <taxon>Arachnida</taxon>
        <taxon>Acari</taxon>
        <taxon>Acariformes</taxon>
        <taxon>Sarcoptiformes</taxon>
        <taxon>Astigmata</taxon>
        <taxon>Psoroptidia</taxon>
        <taxon>Sarcoptoidea</taxon>
        <taxon>Sarcoptidae</taxon>
        <taxon>Sarcoptinae</taxon>
        <taxon>Sarcoptes</taxon>
    </lineage>
</organism>
<dbReference type="PROSITE" id="PS50880">
    <property type="entry name" value="TOPRIM"/>
    <property type="match status" value="1"/>
</dbReference>
<dbReference type="SUPFAM" id="SSF55874">
    <property type="entry name" value="ATPase domain of HSP90 chaperone/DNA topoisomerase II/histidine kinase"/>
    <property type="match status" value="1"/>
</dbReference>
<dbReference type="GO" id="GO:0000819">
    <property type="term" value="P:sister chromatid segregation"/>
    <property type="evidence" value="ECO:0007669"/>
    <property type="project" value="TreeGrafter"/>
</dbReference>
<dbReference type="InterPro" id="IPR013760">
    <property type="entry name" value="Topo_IIA-like_dom_sf"/>
</dbReference>
<dbReference type="EC" id="5.6.2.2" evidence="5 15"/>
<dbReference type="FunFam" id="3.30.1490.30:FF:000001">
    <property type="entry name" value="DNA topoisomerase 2"/>
    <property type="match status" value="1"/>
</dbReference>
<evidence type="ECO:0000256" key="14">
    <source>
        <dbReference type="PROSITE-ProRule" id="PRU01384"/>
    </source>
</evidence>
<dbReference type="CDD" id="cd16930">
    <property type="entry name" value="HATPase_TopII-like"/>
    <property type="match status" value="1"/>
</dbReference>
<dbReference type="FunFam" id="3.30.565.10:FF:000004">
    <property type="entry name" value="DNA topoisomerase 2"/>
    <property type="match status" value="1"/>
</dbReference>
<dbReference type="EMBL" id="WVUK01000066">
    <property type="protein sequence ID" value="KAF7488183.1"/>
    <property type="molecule type" value="Genomic_DNA"/>
</dbReference>
<keyword evidence="9 15" id="KW-0067">ATP-binding</keyword>
<dbReference type="Pfam" id="PF16898">
    <property type="entry name" value="TOPRIM_C"/>
    <property type="match status" value="1"/>
</dbReference>
<reference evidence="19" key="2">
    <citation type="submission" date="2020-01" db="EMBL/GenBank/DDBJ databases">
        <authorList>
            <person name="Korhonen P.K.K."/>
            <person name="Guangxu M.G."/>
            <person name="Wang T.W."/>
            <person name="Stroehlein A.J.S."/>
            <person name="Young N.D."/>
            <person name="Ang C.-S.A."/>
            <person name="Fernando D.W.F."/>
            <person name="Lu H.L."/>
            <person name="Taylor S.T."/>
            <person name="Ehtesham M.E.M."/>
            <person name="Najaraj S.H.N."/>
            <person name="Harsha G.H.G."/>
            <person name="Madugundu A.M."/>
            <person name="Renuse S.R."/>
            <person name="Holt D.H."/>
            <person name="Pandey A.P."/>
            <person name="Papenfuss A.P."/>
            <person name="Gasser R.B.G."/>
            <person name="Fischer K.F."/>
        </authorList>
    </citation>
    <scope>NUCLEOTIDE SEQUENCE</scope>
    <source>
        <strain evidence="19">SSS_KF_BRIS2020</strain>
    </source>
</reference>
<evidence type="ECO:0000256" key="8">
    <source>
        <dbReference type="ARBA" id="ARBA00022741"/>
    </source>
</evidence>
<evidence type="ECO:0000256" key="13">
    <source>
        <dbReference type="ARBA" id="ARBA00023235"/>
    </source>
</evidence>
<feature type="compositionally biased region" description="Acidic residues" evidence="16">
    <location>
        <begin position="1397"/>
        <end position="1411"/>
    </location>
</feature>
<feature type="compositionally biased region" description="Basic and acidic residues" evidence="16">
    <location>
        <begin position="1222"/>
        <end position="1265"/>
    </location>
</feature>
<dbReference type="FunFam" id="3.30.1360.40:FF:000003">
    <property type="entry name" value="DNA topoisomerase 2"/>
    <property type="match status" value="1"/>
</dbReference>
<evidence type="ECO:0000256" key="9">
    <source>
        <dbReference type="ARBA" id="ARBA00022840"/>
    </source>
</evidence>
<keyword evidence="11 14" id="KW-0799">Topoisomerase</keyword>
<dbReference type="InterPro" id="IPR002205">
    <property type="entry name" value="Topo_IIA_dom_A"/>
</dbReference>
<feature type="active site" description="O-(5'-phospho-DNA)-tyrosine intermediate" evidence="14">
    <location>
        <position position="802"/>
    </location>
</feature>
<dbReference type="CDD" id="cd03365">
    <property type="entry name" value="TOPRIM_TopoIIA"/>
    <property type="match status" value="1"/>
</dbReference>
<dbReference type="InterPro" id="IPR001154">
    <property type="entry name" value="TopoII_euk"/>
</dbReference>
<keyword evidence="10" id="KW-0460">Magnesium</keyword>
<feature type="region of interest" description="Disordered" evidence="16">
    <location>
        <begin position="1444"/>
        <end position="1466"/>
    </location>
</feature>
<dbReference type="FunFam" id="3.40.50.670:FF:000001">
    <property type="entry name" value="DNA topoisomerase 2"/>
    <property type="match status" value="1"/>
</dbReference>
<dbReference type="Gene3D" id="3.30.1490.30">
    <property type="match status" value="1"/>
</dbReference>
<dbReference type="Gene3D" id="3.40.50.670">
    <property type="match status" value="1"/>
</dbReference>
<dbReference type="InterPro" id="IPR003594">
    <property type="entry name" value="HATPase_dom"/>
</dbReference>
<evidence type="ECO:0000259" key="17">
    <source>
        <dbReference type="PROSITE" id="PS50880"/>
    </source>
</evidence>
<dbReference type="InterPro" id="IPR020568">
    <property type="entry name" value="Ribosomal_Su5_D2-typ_SF"/>
</dbReference>
<gene>
    <name evidence="19" type="ORF">SSS_6331</name>
</gene>
<dbReference type="InterPro" id="IPR036890">
    <property type="entry name" value="HATPase_C_sf"/>
</dbReference>
<dbReference type="InterPro" id="IPR050634">
    <property type="entry name" value="DNA_Topoisomerase_II"/>
</dbReference>
<evidence type="ECO:0000256" key="4">
    <source>
        <dbReference type="ARBA" id="ARBA00011080"/>
    </source>
</evidence>
<dbReference type="Gene3D" id="3.30.565.10">
    <property type="entry name" value="Histidine kinase-like ATPase, C-terminal domain"/>
    <property type="match status" value="1"/>
</dbReference>
<keyword evidence="12 14" id="KW-0238">DNA-binding</keyword>
<comment type="cofactor">
    <cofactor evidence="2">
        <name>Ca(2+)</name>
        <dbReference type="ChEBI" id="CHEBI:29108"/>
    </cofactor>
</comment>
<dbReference type="Gene3D" id="3.90.199.10">
    <property type="entry name" value="Topoisomerase II, domain 5"/>
    <property type="match status" value="1"/>
</dbReference>
<comment type="function">
    <text evidence="15">Control of topological states of DNA by transient breakage and subsequent rejoining of DNA strands. Topoisomerase II makes double-strand breaks.</text>
</comment>
<dbReference type="InterPro" id="IPR013757">
    <property type="entry name" value="Topo_IIA_A_a_sf"/>
</dbReference>
<feature type="compositionally biased region" description="Basic residues" evidence="16">
    <location>
        <begin position="1311"/>
        <end position="1323"/>
    </location>
</feature>
<dbReference type="CDD" id="cd00187">
    <property type="entry name" value="TOP4c"/>
    <property type="match status" value="1"/>
</dbReference>
<evidence type="ECO:0000256" key="2">
    <source>
        <dbReference type="ARBA" id="ARBA00001913"/>
    </source>
</evidence>
<evidence type="ECO:0000256" key="3">
    <source>
        <dbReference type="ARBA" id="ARBA00001946"/>
    </source>
</evidence>
<dbReference type="InterPro" id="IPR013758">
    <property type="entry name" value="Topo_IIA_A/C_ab"/>
</dbReference>
<evidence type="ECO:0000256" key="16">
    <source>
        <dbReference type="SAM" id="MobiDB-lite"/>
    </source>
</evidence>
<protein>
    <recommendedName>
        <fullName evidence="6 15">DNA topoisomerase 2</fullName>
        <ecNumber evidence="5 15">5.6.2.2</ecNumber>
    </recommendedName>
</protein>
<evidence type="ECO:0000259" key="18">
    <source>
        <dbReference type="PROSITE" id="PS52040"/>
    </source>
</evidence>
<dbReference type="SMART" id="SM00433">
    <property type="entry name" value="TOP2c"/>
    <property type="match status" value="1"/>
</dbReference>
<keyword evidence="8 15" id="KW-0547">Nucleotide-binding</keyword>
<keyword evidence="21" id="KW-1185">Reference proteome</keyword>
<dbReference type="GO" id="GO:0046872">
    <property type="term" value="F:metal ion binding"/>
    <property type="evidence" value="ECO:0007669"/>
    <property type="project" value="UniProtKB-KW"/>
</dbReference>
<dbReference type="OrthoDB" id="276498at2759"/>
<keyword evidence="7" id="KW-0479">Metal-binding</keyword>
<dbReference type="EnsemblMetazoa" id="SSS_6331s_mrna">
    <property type="protein sequence ID" value="KAF7488183.1"/>
    <property type="gene ID" value="SSS_6331"/>
</dbReference>
<dbReference type="PRINTS" id="PR01158">
    <property type="entry name" value="TOPISMRASEII"/>
</dbReference>
<comment type="cofactor">
    <cofactor evidence="3">
        <name>Mg(2+)</name>
        <dbReference type="ChEBI" id="CHEBI:18420"/>
    </cofactor>
</comment>
<dbReference type="PROSITE" id="PS52040">
    <property type="entry name" value="TOPO_IIA"/>
    <property type="match status" value="1"/>
</dbReference>
<dbReference type="Pfam" id="PF01751">
    <property type="entry name" value="Toprim"/>
    <property type="match status" value="1"/>
</dbReference>
<evidence type="ECO:0000313" key="21">
    <source>
        <dbReference type="Proteomes" id="UP000070412"/>
    </source>
</evidence>
<evidence type="ECO:0000256" key="6">
    <source>
        <dbReference type="ARBA" id="ARBA00019635"/>
    </source>
</evidence>
<dbReference type="InterPro" id="IPR031660">
    <property type="entry name" value="TOPRIM_C"/>
</dbReference>
<dbReference type="Gene3D" id="1.10.268.10">
    <property type="entry name" value="Topoisomerase, domain 3"/>
    <property type="match status" value="1"/>
</dbReference>
<feature type="domain" description="Toprim" evidence="17">
    <location>
        <begin position="452"/>
        <end position="569"/>
    </location>
</feature>
<dbReference type="InterPro" id="IPR013506">
    <property type="entry name" value="Topo_IIA_bsu_dom2"/>
</dbReference>
<dbReference type="GO" id="GO:0006265">
    <property type="term" value="P:DNA topological change"/>
    <property type="evidence" value="ECO:0007669"/>
    <property type="project" value="UniProtKB-UniRule"/>
</dbReference>
<dbReference type="GO" id="GO:0000712">
    <property type="term" value="P:resolution of meiotic recombination intermediates"/>
    <property type="evidence" value="ECO:0007669"/>
    <property type="project" value="TreeGrafter"/>
</dbReference>
<comment type="similarity">
    <text evidence="4 15">Belongs to the type II topoisomerase family.</text>
</comment>
<evidence type="ECO:0000313" key="20">
    <source>
        <dbReference type="EnsemblMetazoa" id="KAF7488183.1"/>
    </source>
</evidence>
<dbReference type="SMART" id="SM00434">
    <property type="entry name" value="TOP4c"/>
    <property type="match status" value="1"/>
</dbReference>
<dbReference type="GO" id="GO:0005524">
    <property type="term" value="F:ATP binding"/>
    <property type="evidence" value="ECO:0007669"/>
    <property type="project" value="UniProtKB-UniRule"/>
</dbReference>
<dbReference type="SUPFAM" id="SSF56719">
    <property type="entry name" value="Type II DNA topoisomerase"/>
    <property type="match status" value="1"/>
</dbReference>
<feature type="compositionally biased region" description="Basic residues" evidence="16">
    <location>
        <begin position="1377"/>
        <end position="1393"/>
    </location>
</feature>
<dbReference type="CDD" id="cd03481">
    <property type="entry name" value="TopoIIA_Trans_ScTopoIIA"/>
    <property type="match status" value="1"/>
</dbReference>
<dbReference type="InterPro" id="IPR006171">
    <property type="entry name" value="TOPRIM_dom"/>
</dbReference>
<dbReference type="PRINTS" id="PR00418">
    <property type="entry name" value="TPI2FAMILY"/>
</dbReference>
<dbReference type="Gene3D" id="3.30.230.10">
    <property type="match status" value="1"/>
</dbReference>
<dbReference type="PANTHER" id="PTHR10169:SF38">
    <property type="entry name" value="DNA TOPOISOMERASE 2"/>
    <property type="match status" value="1"/>
</dbReference>
<dbReference type="Pfam" id="PF00204">
    <property type="entry name" value="DNA_gyraseB"/>
    <property type="match status" value="1"/>
</dbReference>
<evidence type="ECO:0000256" key="15">
    <source>
        <dbReference type="RuleBase" id="RU362094"/>
    </source>
</evidence>
<evidence type="ECO:0000256" key="10">
    <source>
        <dbReference type="ARBA" id="ARBA00022842"/>
    </source>
</evidence>
<reference evidence="20" key="3">
    <citation type="submission" date="2022-06" db="UniProtKB">
        <authorList>
            <consortium name="EnsemblMetazoa"/>
        </authorList>
    </citation>
    <scope>IDENTIFICATION</scope>
</reference>
<evidence type="ECO:0000313" key="19">
    <source>
        <dbReference type="EMBL" id="KAF7488183.1"/>
    </source>
</evidence>
<dbReference type="InterPro" id="IPR013759">
    <property type="entry name" value="Topo_IIA_B_C"/>
</dbReference>
<feature type="compositionally biased region" description="Polar residues" evidence="16">
    <location>
        <begin position="1336"/>
        <end position="1355"/>
    </location>
</feature>
<evidence type="ECO:0000256" key="1">
    <source>
        <dbReference type="ARBA" id="ARBA00000185"/>
    </source>
</evidence>
<dbReference type="SMART" id="SM00387">
    <property type="entry name" value="HATPase_c"/>
    <property type="match status" value="1"/>
</dbReference>
<dbReference type="FunFam" id="3.30.230.10:FF:000008">
    <property type="entry name" value="DNA topoisomerase 2"/>
    <property type="match status" value="1"/>
</dbReference>
<dbReference type="Pfam" id="PF02518">
    <property type="entry name" value="HATPase_c"/>
    <property type="match status" value="1"/>
</dbReference>
<dbReference type="GO" id="GO:0005634">
    <property type="term" value="C:nucleus"/>
    <property type="evidence" value="ECO:0007669"/>
    <property type="project" value="TreeGrafter"/>
</dbReference>
<dbReference type="Gene3D" id="3.30.1360.40">
    <property type="match status" value="1"/>
</dbReference>
<feature type="domain" description="Topo IIA-type catalytic" evidence="18">
    <location>
        <begin position="712"/>
        <end position="1178"/>
    </location>
</feature>
<evidence type="ECO:0000256" key="11">
    <source>
        <dbReference type="ARBA" id="ARBA00023029"/>
    </source>
</evidence>
<dbReference type="GO" id="GO:0003677">
    <property type="term" value="F:DNA binding"/>
    <property type="evidence" value="ECO:0007669"/>
    <property type="project" value="UniProtKB-UniRule"/>
</dbReference>
<feature type="compositionally biased region" description="Acidic residues" evidence="16">
    <location>
        <begin position="1102"/>
        <end position="1114"/>
    </location>
</feature>
<dbReference type="PROSITE" id="PS00177">
    <property type="entry name" value="TOPOISOMERASE_II"/>
    <property type="match status" value="1"/>
</dbReference>
<sequence>MDSFAVVRSPLKEQNFASKHVKKQGIEEIYQKKSQLEHILLRPDTYIGSVERETKSMWVYNNEKGMVCRDVSFVPGLYKIFDEILVNAADNKIRDPKMNVIKVDINSEQNEISIYNNGRGIPVVIHREEKLYVPTLIFGHLLTSSNYNDSEKKVVGGRNGYGAKLCNIFSTMFKVETSSKEYKNSFSQVWRDNMKVAEDPIIKSISGEDFTRITFRPDLTKFKMTNLDKDIVELFSRRAYDVAGSSKGVKVFLNGECLPVRGFKSYVDLFIKDKEDENNEPLKLSHEIVNDRWEVAVALSDKGFQQVSFVNSIATTRGGKHVDYVADQIIAKLVETVKKKSGKSKVDLKPHQIRNHLWIFVNCLIENPTFDSQTKETMTLQSKNFGSKCLLSDKFFQSTMKIGIVDSILTWIRFKQQTEMDKKLSSKKLSKLKGIPKLEDANDAGTRNSLDCTLILTEGDSAKSLVIAGFGIVGRDKYGVFPLRGKMLNVREAAHKQIMENNEINNLVKILGLQYKKKYVSIEDLKTLRYGKLMIMTDQDQDGSHIKGLLINFIHFNWPSLIQLNFLEEFITPIVKVSKGSFKKAFYSLPEFEEWKQATPNYKSFKIKYYKGLGTSTSEEAKEYFSDMKKHRIKFKYENDDDDKAVELAFSKKMVDARKDWLTKGMEERRRRRENGEREIYLYEQNTHEITYKDFINKELILFSNMDNERSIPSLVDGFKPGQRKVIYTCFKRNDKREVKVAQLAGSVGELSAYHHGEMSLMSTIINLAQNFVGSNNINLLQPLGQFGTRLQGGKDAASPRYIFTMLSPLARKLFPTLDDPLLNYMYDDNLRIEPEYYVPIIPMVLVNGAEGIGTGWSTKVPNYDPRAIVENIKRLMRNQEPMEMNPWYKGFQGTIIKVDSVKYLINGEVGVLDEKTIEITELPIRTWTQTYKETILEPMLHGTEKNPALILDYKEYHTDTTVKFLIQMNERSLESVLNNGIHKEFKLQTTMTASSMVLFDKNGVLRRYDSALEILREFFPVRLEFYVKRKKYYEGMLEAEALKLENQARFILEKNDKKIIMENIKKKDFINVLIQRKYDSDPVKAWRLKYNIDFDNKAQEEDNENEGEDEEQATDGKSKESLDADQKKFDFDYLIDMTMRTMLRENVQELLKKRDGKKSELEELRKSTPQMLWERDLDSFVEELDKVEKMEREEALKGIKPKKIGKIAAKGMKLAQVSDYKPSENADRIEPRIDYEKYQPKEKKERKRPASKEKKKSSDKESDSSQKVISTMFASAVASVAASKSKNSDDEDVTIIDNDQDPSLEIVSKVKSKNQPVKKLKLKQTTINFKPKYPSKTSGSSVDTASISATQEKTAPNEKRKSDEFDEDSADESFHLKKKRNANPTKSKPKKKIIIESDDEDDYDENDDIGDQNGKTSPLVNERKLRTTKINYREMFEDDLDDEDENITIDDSSVSSDDLLDSSND</sequence>
<name>A0A834R6B8_SARSC</name>
<feature type="region of interest" description="Disordered" evidence="16">
    <location>
        <begin position="1098"/>
        <end position="1123"/>
    </location>
</feature>
<feature type="region of interest" description="Disordered" evidence="16">
    <location>
        <begin position="1215"/>
        <end position="1268"/>
    </location>
</feature>
<dbReference type="FunFam" id="3.90.199.10:FF:000002">
    <property type="entry name" value="DNA topoisomerase 2"/>
    <property type="match status" value="1"/>
</dbReference>
<dbReference type="OMA" id="DVKPHMI"/>
<dbReference type="PANTHER" id="PTHR10169">
    <property type="entry name" value="DNA TOPOISOMERASE/GYRASE"/>
    <property type="match status" value="1"/>
</dbReference>
<feature type="region of interest" description="Disordered" evidence="16">
    <location>
        <begin position="1280"/>
        <end position="1423"/>
    </location>
</feature>
<reference evidence="21" key="1">
    <citation type="journal article" date="2020" name="PLoS Negl. Trop. Dis.">
        <title>High-quality nuclear genome for Sarcoptes scabiei-A critical resource for a neglected parasite.</title>
        <authorList>
            <person name="Korhonen P.K."/>
            <person name="Gasser R.B."/>
            <person name="Ma G."/>
            <person name="Wang T."/>
            <person name="Stroehlein A.J."/>
            <person name="Young N.D."/>
            <person name="Ang C.S."/>
            <person name="Fernando D.D."/>
            <person name="Lu H.C."/>
            <person name="Taylor S."/>
            <person name="Reynolds S.L."/>
            <person name="Mofiz E."/>
            <person name="Najaraj S.H."/>
            <person name="Gowda H."/>
            <person name="Madugundu A."/>
            <person name="Renuse S."/>
            <person name="Holt D."/>
            <person name="Pandey A."/>
            <person name="Papenfuss A.T."/>
            <person name="Fischer K."/>
        </authorList>
    </citation>
    <scope>NUCLEOTIDE SEQUENCE [LARGE SCALE GENOMIC DNA]</scope>
</reference>
<keyword evidence="13 14" id="KW-0413">Isomerase</keyword>
<accession>A0A834R6B8</accession>
<dbReference type="Proteomes" id="UP000070412">
    <property type="component" value="Unassembled WGS sequence"/>
</dbReference>
<evidence type="ECO:0000256" key="7">
    <source>
        <dbReference type="ARBA" id="ARBA00022723"/>
    </source>
</evidence>
<evidence type="ECO:0000256" key="12">
    <source>
        <dbReference type="ARBA" id="ARBA00023125"/>
    </source>
</evidence>
<dbReference type="InterPro" id="IPR018522">
    <property type="entry name" value="TopoIIA_CS"/>
</dbReference>
<comment type="subunit">
    <text evidence="15">Homodimer.</text>
</comment>
<dbReference type="InterPro" id="IPR001241">
    <property type="entry name" value="Topo_IIA"/>
</dbReference>
<dbReference type="InterPro" id="IPR014721">
    <property type="entry name" value="Ribsml_uS5_D2-typ_fold_subgr"/>
</dbReference>
<evidence type="ECO:0000256" key="5">
    <source>
        <dbReference type="ARBA" id="ARBA00012895"/>
    </source>
</evidence>
<comment type="catalytic activity">
    <reaction evidence="1 14 15">
        <text>ATP-dependent breakage, passage and rejoining of double-stranded DNA.</text>
        <dbReference type="EC" id="5.6.2.2"/>
    </reaction>
</comment>
<proteinExistence type="inferred from homology"/>
<dbReference type="InterPro" id="IPR034157">
    <property type="entry name" value="TOPRIM_TopoII"/>
</dbReference>
<dbReference type="GO" id="GO:0003918">
    <property type="term" value="F:DNA topoisomerase type II (double strand cut, ATP-hydrolyzing) activity"/>
    <property type="evidence" value="ECO:0007669"/>
    <property type="project" value="UniProtKB-UniRule"/>
</dbReference>
<dbReference type="SUPFAM" id="SSF54211">
    <property type="entry name" value="Ribosomal protein S5 domain 2-like"/>
    <property type="match status" value="1"/>
</dbReference>